<dbReference type="InParanoid" id="A0A3Q0HE90"/>
<name>A0A3Q0HE90_ALLSI</name>
<evidence type="ECO:0000256" key="1">
    <source>
        <dbReference type="SAM" id="Phobius"/>
    </source>
</evidence>
<reference evidence="3" key="1">
    <citation type="submission" date="2025-08" db="UniProtKB">
        <authorList>
            <consortium name="RefSeq"/>
        </authorList>
    </citation>
    <scope>IDENTIFICATION</scope>
</reference>
<protein>
    <submittedName>
        <fullName evidence="3">Uncharacterized protein LOC102378807</fullName>
    </submittedName>
</protein>
<dbReference type="KEGG" id="asn:102378807"/>
<feature type="transmembrane region" description="Helical" evidence="1">
    <location>
        <begin position="38"/>
        <end position="62"/>
    </location>
</feature>
<dbReference type="GeneID" id="102378807"/>
<dbReference type="Proteomes" id="UP000189705">
    <property type="component" value="Unplaced"/>
</dbReference>
<evidence type="ECO:0000313" key="2">
    <source>
        <dbReference type="Proteomes" id="UP000189705"/>
    </source>
</evidence>
<keyword evidence="1" id="KW-0812">Transmembrane</keyword>
<sequence>MAAEDKSLDAWPLGLGLKSPPYTLPLGLEAPAPSSRKLAILTAGAVLALAISLVGVLVGTYLGRAACSQGVADGSLPAQVHVQNEAALLLALSELGEQGAAPGITCDLRNHLILYHGQPEGCVGQKMDPAEQLPPCRELESYFQTVLSNATLGLGLEMGMDVQSVGAGTLGSLAVLLCSNKPTYLVAASPPSPRYHGHLAA</sequence>
<accession>A0A3Q0HE90</accession>
<dbReference type="RefSeq" id="XP_025070269.1">
    <property type="nucleotide sequence ID" value="XM_025214484.1"/>
</dbReference>
<gene>
    <name evidence="3" type="primary">LOC102378807</name>
</gene>
<proteinExistence type="predicted"/>
<keyword evidence="2" id="KW-1185">Reference proteome</keyword>
<evidence type="ECO:0000313" key="3">
    <source>
        <dbReference type="RefSeq" id="XP_025070269.1"/>
    </source>
</evidence>
<organism evidence="2 3">
    <name type="scientific">Alligator sinensis</name>
    <name type="common">Chinese alligator</name>
    <dbReference type="NCBI Taxonomy" id="38654"/>
    <lineage>
        <taxon>Eukaryota</taxon>
        <taxon>Metazoa</taxon>
        <taxon>Chordata</taxon>
        <taxon>Craniata</taxon>
        <taxon>Vertebrata</taxon>
        <taxon>Euteleostomi</taxon>
        <taxon>Archelosauria</taxon>
        <taxon>Archosauria</taxon>
        <taxon>Crocodylia</taxon>
        <taxon>Alligatoridae</taxon>
        <taxon>Alligatorinae</taxon>
        <taxon>Alligator</taxon>
    </lineage>
</organism>
<keyword evidence="1" id="KW-1133">Transmembrane helix</keyword>
<dbReference type="AlphaFoldDB" id="A0A3Q0HE90"/>
<keyword evidence="1" id="KW-0472">Membrane</keyword>